<gene>
    <name evidence="2" type="ORF">SAMN04487910_1788</name>
</gene>
<dbReference type="EMBL" id="FOAB01000003">
    <property type="protein sequence ID" value="SEL12396.1"/>
    <property type="molecule type" value="Genomic_DNA"/>
</dbReference>
<proteinExistence type="predicted"/>
<evidence type="ECO:0000313" key="3">
    <source>
        <dbReference type="Proteomes" id="UP000198521"/>
    </source>
</evidence>
<dbReference type="Proteomes" id="UP000198521">
    <property type="component" value="Unassembled WGS sequence"/>
</dbReference>
<evidence type="ECO:0000259" key="1">
    <source>
        <dbReference type="Pfam" id="PF12969"/>
    </source>
</evidence>
<dbReference type="STRING" id="1038014.SAMN04487910_1788"/>
<keyword evidence="2" id="KW-0645">Protease</keyword>
<sequence>MLKRIQLVLVALFLCVYTRISGQEDFSLQSILIDSLLTENANAIVRSEDIVIQINSINSVTIKTKRVVTVLNKYGNRHADSYEPYDPQTNIKRVRATVFDVLGKEVKEFRKKDFSDRSMYDGFSLIGDNRFIYFEYTPVDYPYTMVYESEVETKNSAFIEPWFPITNYNLSVENASYKVINLKKIPLRTKEKAFVGYPIEILKGDHEISYILSKVPALNKEHQSPPFSELVPSGKITLGNFSLVNIEGVADDWKTMGKWQYQNLVSGRDELPDEVIKKMSELVEGADSKKEKTKRIYEYVQNKTRYISVQLGIGGWMPMKASDVDRLGYGDCKALTNYTKALLESQNIPSFYTIVYGDSRRRDIDDDFASMQGNHVILNVPNEEEDIWLECTSQTAPFNFIGDFTDDRNVLVIKPEGGEIKRTKKYKPEENTLHTTATIFLQEDASMVAEVVSESKGLQYDWRYLTKLKPVKDQKLYFKEYWSYINNLNVLSLDLIDDKDHVTYQEKVKVNATNYATKVGTRLLITPNVFNRVIRKKPKYKDRKTALVISRGYVDSDEYIIKLPAGYIINKLPEGKVFETDFGVYSCSVSKVDQSTLKYIRELRINDGRYPKEQYEAYRQFMSKIQKADKTKIVLKQQ</sequence>
<dbReference type="InterPro" id="IPR024618">
    <property type="entry name" value="DUF3857"/>
</dbReference>
<dbReference type="GO" id="GO:0006508">
    <property type="term" value="P:proteolysis"/>
    <property type="evidence" value="ECO:0007669"/>
    <property type="project" value="UniProtKB-KW"/>
</dbReference>
<protein>
    <submittedName>
        <fullName evidence="2">Transglutaminase-like enzyme, putative cysteine protease</fullName>
    </submittedName>
</protein>
<dbReference type="Gene3D" id="2.60.120.1130">
    <property type="match status" value="1"/>
</dbReference>
<name>A0A1H7MM62_AQUAM</name>
<dbReference type="RefSeq" id="WP_091407606.1">
    <property type="nucleotide sequence ID" value="NZ_FOAB01000003.1"/>
</dbReference>
<dbReference type="OrthoDB" id="8595007at2"/>
<dbReference type="Pfam" id="PF12969">
    <property type="entry name" value="DUF3857"/>
    <property type="match status" value="1"/>
</dbReference>
<dbReference type="AlphaFoldDB" id="A0A1H7MM62"/>
<dbReference type="InterPro" id="IPR038765">
    <property type="entry name" value="Papain-like_cys_pep_sf"/>
</dbReference>
<keyword evidence="3" id="KW-1185">Reference proteome</keyword>
<dbReference type="SUPFAM" id="SSF54001">
    <property type="entry name" value="Cysteine proteinases"/>
    <property type="match status" value="1"/>
</dbReference>
<dbReference type="GO" id="GO:0008233">
    <property type="term" value="F:peptidase activity"/>
    <property type="evidence" value="ECO:0007669"/>
    <property type="project" value="UniProtKB-KW"/>
</dbReference>
<dbReference type="Gene3D" id="3.10.620.30">
    <property type="match status" value="1"/>
</dbReference>
<accession>A0A1H7MM62</accession>
<feature type="domain" description="DUF3857" evidence="1">
    <location>
        <begin position="59"/>
        <end position="217"/>
    </location>
</feature>
<organism evidence="2 3">
    <name type="scientific">Aquimarina amphilecti</name>
    <dbReference type="NCBI Taxonomy" id="1038014"/>
    <lineage>
        <taxon>Bacteria</taxon>
        <taxon>Pseudomonadati</taxon>
        <taxon>Bacteroidota</taxon>
        <taxon>Flavobacteriia</taxon>
        <taxon>Flavobacteriales</taxon>
        <taxon>Flavobacteriaceae</taxon>
        <taxon>Aquimarina</taxon>
    </lineage>
</organism>
<keyword evidence="2" id="KW-0378">Hydrolase</keyword>
<reference evidence="2 3" key="1">
    <citation type="submission" date="2016-10" db="EMBL/GenBank/DDBJ databases">
        <authorList>
            <person name="de Groot N.N."/>
        </authorList>
    </citation>
    <scope>NUCLEOTIDE SEQUENCE [LARGE SCALE GENOMIC DNA]</scope>
    <source>
        <strain evidence="2 3">DSM 25232</strain>
    </source>
</reference>
<dbReference type="Gene3D" id="2.60.40.3140">
    <property type="match status" value="1"/>
</dbReference>
<evidence type="ECO:0000313" key="2">
    <source>
        <dbReference type="EMBL" id="SEL12396.1"/>
    </source>
</evidence>